<name>A0A9P0YQS7_CUSEU</name>
<evidence type="ECO:0000313" key="1">
    <source>
        <dbReference type="EMBL" id="CAH9071957.1"/>
    </source>
</evidence>
<dbReference type="Proteomes" id="UP001152484">
    <property type="component" value="Unassembled WGS sequence"/>
</dbReference>
<protein>
    <submittedName>
        <fullName evidence="1">Uncharacterized protein</fullName>
    </submittedName>
</protein>
<reference evidence="1" key="1">
    <citation type="submission" date="2022-07" db="EMBL/GenBank/DDBJ databases">
        <authorList>
            <person name="Macas J."/>
            <person name="Novak P."/>
            <person name="Neumann P."/>
        </authorList>
    </citation>
    <scope>NUCLEOTIDE SEQUENCE</scope>
</reference>
<gene>
    <name evidence="1" type="ORF">CEURO_LOCUS4130</name>
</gene>
<evidence type="ECO:0000313" key="2">
    <source>
        <dbReference type="Proteomes" id="UP001152484"/>
    </source>
</evidence>
<keyword evidence="2" id="KW-1185">Reference proteome</keyword>
<dbReference type="EMBL" id="CAMAPE010000008">
    <property type="protein sequence ID" value="CAH9071957.1"/>
    <property type="molecule type" value="Genomic_DNA"/>
</dbReference>
<comment type="caution">
    <text evidence="1">The sequence shown here is derived from an EMBL/GenBank/DDBJ whole genome shotgun (WGS) entry which is preliminary data.</text>
</comment>
<proteinExistence type="predicted"/>
<accession>A0A9P0YQS7</accession>
<sequence>MEGQFNRKLTSMELLVRPDELCVSGGFSDRNDVKGKMVIGGPI</sequence>
<dbReference type="AlphaFoldDB" id="A0A9P0YQS7"/>
<organism evidence="1 2">
    <name type="scientific">Cuscuta europaea</name>
    <name type="common">European dodder</name>
    <dbReference type="NCBI Taxonomy" id="41803"/>
    <lineage>
        <taxon>Eukaryota</taxon>
        <taxon>Viridiplantae</taxon>
        <taxon>Streptophyta</taxon>
        <taxon>Embryophyta</taxon>
        <taxon>Tracheophyta</taxon>
        <taxon>Spermatophyta</taxon>
        <taxon>Magnoliopsida</taxon>
        <taxon>eudicotyledons</taxon>
        <taxon>Gunneridae</taxon>
        <taxon>Pentapetalae</taxon>
        <taxon>asterids</taxon>
        <taxon>lamiids</taxon>
        <taxon>Solanales</taxon>
        <taxon>Convolvulaceae</taxon>
        <taxon>Cuscuteae</taxon>
        <taxon>Cuscuta</taxon>
        <taxon>Cuscuta subgen. Cuscuta</taxon>
    </lineage>
</organism>